<dbReference type="InterPro" id="IPR008334">
    <property type="entry name" value="5'-Nucleotdase_C"/>
</dbReference>
<dbReference type="GO" id="GO:0009166">
    <property type="term" value="P:nucleotide catabolic process"/>
    <property type="evidence" value="ECO:0007669"/>
    <property type="project" value="InterPro"/>
</dbReference>
<dbReference type="InterPro" id="IPR006179">
    <property type="entry name" value="5_nucleotidase/apyrase"/>
</dbReference>
<gene>
    <name evidence="5" type="ORF">CGL56_05325</name>
</gene>
<protein>
    <submittedName>
        <fullName evidence="5">Bifunctional metallophosphatase/5'-nucleotidase</fullName>
    </submittedName>
</protein>
<dbReference type="GO" id="GO:0030288">
    <property type="term" value="C:outer membrane-bounded periplasmic space"/>
    <property type="evidence" value="ECO:0007669"/>
    <property type="project" value="TreeGrafter"/>
</dbReference>
<feature type="domain" description="5'-Nucleotidase C-terminal" evidence="4">
    <location>
        <begin position="290"/>
        <end position="429"/>
    </location>
</feature>
<dbReference type="SUPFAM" id="SSF55816">
    <property type="entry name" value="5'-nucleotidase (syn. UDP-sugar hydrolase), C-terminal domain"/>
    <property type="match status" value="1"/>
</dbReference>
<dbReference type="GO" id="GO:0016787">
    <property type="term" value="F:hydrolase activity"/>
    <property type="evidence" value="ECO:0007669"/>
    <property type="project" value="UniProtKB-KW"/>
</dbReference>
<dbReference type="OrthoDB" id="9775118at2"/>
<keyword evidence="2" id="KW-0378">Hydrolase</keyword>
<dbReference type="Proteomes" id="UP000226437">
    <property type="component" value="Unassembled WGS sequence"/>
</dbReference>
<evidence type="ECO:0000259" key="4">
    <source>
        <dbReference type="Pfam" id="PF02872"/>
    </source>
</evidence>
<evidence type="ECO:0000256" key="1">
    <source>
        <dbReference type="ARBA" id="ARBA00022729"/>
    </source>
</evidence>
<dbReference type="PRINTS" id="PR01607">
    <property type="entry name" value="APYRASEFAMLY"/>
</dbReference>
<keyword evidence="2" id="KW-0547">Nucleotide-binding</keyword>
<keyword evidence="6" id="KW-1185">Reference proteome</keyword>
<dbReference type="PANTHER" id="PTHR11575:SF42">
    <property type="entry name" value="SULFUR OXIDATION PROTEIN SOXB"/>
    <property type="match status" value="1"/>
</dbReference>
<sequence>MKIDLLYLNDVHGYLEPHPEVFYGKNGPYTEVVGGYARLAGLIEQVRAGNPHTLLFDGGDTLHGTLPVVESEGEALLPILNALAFDAMVGHWDFGYGPGQLQQLAERLDYPVLGINVYQEDGSLFLTPYMHRQVGEVKVAVIGICSHIIDKTMPARFSEGLKVTSGAEELPAYVRQVRGEGADIVILLSHNGFPQDVHLLKQTEGIDVCLSAHTHNRLYRSVRVNDTIVIQCGCHGSFLGHLQLDIEGGAVRDHRYTLVKVEEQLTPDAAVEALVATAVQPYQSLKETVVGETKVLLHRYSTLNASMDNLLLASVRYATDTGIALSNGWRYGAPIPAGKITAWDLYNIVPMNPPVSTVELSGREIRDLLEENLERTFSCDPLQQMGGYVKRCSGLRVNLRIENPRGQRIQEIYCGDDHLEMDRYYKVAFVTSQGVPPGVGQKRQELKVTAVEAMTEYLKEHSPYTDAGKDCFHLV</sequence>
<comment type="caution">
    <text evidence="5">The sequence shown here is derived from an EMBL/GenBank/DDBJ whole genome shotgun (WGS) entry which is preliminary data.</text>
</comment>
<dbReference type="InterPro" id="IPR004843">
    <property type="entry name" value="Calcineurin-like_PHP"/>
</dbReference>
<evidence type="ECO:0000313" key="5">
    <source>
        <dbReference type="EMBL" id="PHL00454.1"/>
    </source>
</evidence>
<evidence type="ECO:0000259" key="3">
    <source>
        <dbReference type="Pfam" id="PF00149"/>
    </source>
</evidence>
<proteinExistence type="inferred from homology"/>
<evidence type="ECO:0000256" key="2">
    <source>
        <dbReference type="RuleBase" id="RU362119"/>
    </source>
</evidence>
<dbReference type="RefSeq" id="WP_099105433.1">
    <property type="nucleotide sequence ID" value="NZ_JAATJF010000001.1"/>
</dbReference>
<name>A0A2G0CKF0_9BACT</name>
<dbReference type="GO" id="GO:0000166">
    <property type="term" value="F:nucleotide binding"/>
    <property type="evidence" value="ECO:0007669"/>
    <property type="project" value="UniProtKB-KW"/>
</dbReference>
<comment type="similarity">
    <text evidence="2">Belongs to the 5'-nucleotidase family.</text>
</comment>
<dbReference type="Gene3D" id="3.60.21.10">
    <property type="match status" value="1"/>
</dbReference>
<feature type="domain" description="Calcineurin-like phosphoesterase" evidence="3">
    <location>
        <begin position="6"/>
        <end position="216"/>
    </location>
</feature>
<dbReference type="Pfam" id="PF00149">
    <property type="entry name" value="Metallophos"/>
    <property type="match status" value="1"/>
</dbReference>
<dbReference type="PANTHER" id="PTHR11575">
    <property type="entry name" value="5'-NUCLEOTIDASE-RELATED"/>
    <property type="match status" value="1"/>
</dbReference>
<organism evidence="5 6">
    <name type="scientific">Neolewinella marina</name>
    <dbReference type="NCBI Taxonomy" id="438751"/>
    <lineage>
        <taxon>Bacteria</taxon>
        <taxon>Pseudomonadati</taxon>
        <taxon>Bacteroidota</taxon>
        <taxon>Saprospiria</taxon>
        <taxon>Saprospirales</taxon>
        <taxon>Lewinellaceae</taxon>
        <taxon>Neolewinella</taxon>
    </lineage>
</organism>
<evidence type="ECO:0000313" key="6">
    <source>
        <dbReference type="Proteomes" id="UP000226437"/>
    </source>
</evidence>
<keyword evidence="1" id="KW-0732">Signal</keyword>
<dbReference type="InterPro" id="IPR029052">
    <property type="entry name" value="Metallo-depent_PP-like"/>
</dbReference>
<dbReference type="Gene3D" id="3.90.780.10">
    <property type="entry name" value="5'-Nucleotidase, C-terminal domain"/>
    <property type="match status" value="1"/>
</dbReference>
<dbReference type="Pfam" id="PF02872">
    <property type="entry name" value="5_nucleotid_C"/>
    <property type="match status" value="1"/>
</dbReference>
<dbReference type="SUPFAM" id="SSF56300">
    <property type="entry name" value="Metallo-dependent phosphatases"/>
    <property type="match status" value="1"/>
</dbReference>
<dbReference type="InterPro" id="IPR036907">
    <property type="entry name" value="5'-Nucleotdase_C_sf"/>
</dbReference>
<dbReference type="AlphaFoldDB" id="A0A2G0CKF0"/>
<accession>A0A2G0CKF0</accession>
<reference evidence="5 6" key="1">
    <citation type="submission" date="2017-10" db="EMBL/GenBank/DDBJ databases">
        <title>The draft genome sequence of Lewinella marina KCTC 32374.</title>
        <authorList>
            <person name="Wang K."/>
        </authorList>
    </citation>
    <scope>NUCLEOTIDE SEQUENCE [LARGE SCALE GENOMIC DNA]</scope>
    <source>
        <strain evidence="5 6">MKG-38</strain>
    </source>
</reference>
<dbReference type="EMBL" id="PDLO01000001">
    <property type="protein sequence ID" value="PHL00454.1"/>
    <property type="molecule type" value="Genomic_DNA"/>
</dbReference>